<feature type="binding site" evidence="5">
    <location>
        <begin position="156"/>
        <end position="159"/>
    </location>
    <ligand>
        <name>spermidine</name>
        <dbReference type="ChEBI" id="CHEBI:57834"/>
    </ligand>
</feature>
<name>A0A5A9ZUI8_9RHOB</name>
<keyword evidence="4 5" id="KW-0620">Polyamine biosynthesis</keyword>
<dbReference type="Gene3D" id="2.30.140.10">
    <property type="entry name" value="Spermidine synthase, tetramerisation domain"/>
    <property type="match status" value="1"/>
</dbReference>
<protein>
    <recommendedName>
        <fullName evidence="5">Polyamine aminopropyltransferase</fullName>
    </recommendedName>
    <alternativeName>
        <fullName evidence="5">Putrescine aminopropyltransferase</fullName>
        <shortName evidence="5">PAPT</shortName>
    </alternativeName>
    <alternativeName>
        <fullName evidence="5">Spermidine synthase</fullName>
        <shortName evidence="5">SPDS</shortName>
        <shortName evidence="5">SPDSY</shortName>
        <ecNumber evidence="5">2.5.1.16</ecNumber>
    </alternativeName>
</protein>
<dbReference type="CDD" id="cd02440">
    <property type="entry name" value="AdoMet_MTases"/>
    <property type="match status" value="1"/>
</dbReference>
<dbReference type="Proteomes" id="UP000325291">
    <property type="component" value="Unassembled WGS sequence"/>
</dbReference>
<dbReference type="PROSITE" id="PS01330">
    <property type="entry name" value="PABS_1"/>
    <property type="match status" value="1"/>
</dbReference>
<keyword evidence="11" id="KW-1185">Reference proteome</keyword>
<evidence type="ECO:0000256" key="2">
    <source>
        <dbReference type="ARBA" id="ARBA00022679"/>
    </source>
</evidence>
<evidence type="ECO:0000256" key="7">
    <source>
        <dbReference type="RuleBase" id="RU003836"/>
    </source>
</evidence>
<dbReference type="PROSITE" id="PS51006">
    <property type="entry name" value="PABS_2"/>
    <property type="match status" value="1"/>
</dbReference>
<organism evidence="10 11">
    <name type="scientific">Aquicoccus porphyridii</name>
    <dbReference type="NCBI Taxonomy" id="1852029"/>
    <lineage>
        <taxon>Bacteria</taxon>
        <taxon>Pseudomonadati</taxon>
        <taxon>Pseudomonadota</taxon>
        <taxon>Alphaproteobacteria</taxon>
        <taxon>Rhodobacterales</taxon>
        <taxon>Paracoccaceae</taxon>
        <taxon>Aquicoccus</taxon>
    </lineage>
</organism>
<evidence type="ECO:0000256" key="3">
    <source>
        <dbReference type="ARBA" id="ARBA00023066"/>
    </source>
</evidence>
<comment type="caution">
    <text evidence="10">The sequence shown here is derived from an EMBL/GenBank/DDBJ whole genome shotgun (WGS) entry which is preliminary data.</text>
</comment>
<comment type="similarity">
    <text evidence="1 5 7">Belongs to the spermidine/spermine synthase family.</text>
</comment>
<evidence type="ECO:0000313" key="10">
    <source>
        <dbReference type="EMBL" id="KAA0920860.1"/>
    </source>
</evidence>
<comment type="pathway">
    <text evidence="5">Amine and polyamine biosynthesis; spermidine biosynthesis; spermidine from putrescine: step 1/1.</text>
</comment>
<evidence type="ECO:0000256" key="4">
    <source>
        <dbReference type="ARBA" id="ARBA00023115"/>
    </source>
</evidence>
<dbReference type="NCBIfam" id="NF002010">
    <property type="entry name" value="PRK00811.1"/>
    <property type="match status" value="1"/>
</dbReference>
<dbReference type="InterPro" id="IPR030373">
    <property type="entry name" value="PABS_CS"/>
</dbReference>
<dbReference type="NCBIfam" id="TIGR00417">
    <property type="entry name" value="speE"/>
    <property type="match status" value="1"/>
</dbReference>
<sequence length="281" mass="30567">MSDWSTETLHADYAQSLRIDRLLYDSETEHQRLRVFENPTFGRVLTLDGVVQTTEGDNAIYHEMLTHVPILAHGAARRVLIVGGGDGGMAREVLRHANVEHVTMVEIDAGVVEFSKEYLPALSQGAFDDPRLDLVIADGADFMKTTSGGFDVIIVDSTDPIGPGEVLFTDTFYGHAKRALAPNGILVTQNGVPFMQPEELTNTMRAFRALFADATCYLATVPTYAGGPMAFGWGTDGDARATPLDVLTGRFDAAGLTPFYYTPAVHRAAFALPGYVQRLIP</sequence>
<dbReference type="GO" id="GO:0004766">
    <property type="term" value="F:spermidine synthase activity"/>
    <property type="evidence" value="ECO:0007669"/>
    <property type="project" value="UniProtKB-UniRule"/>
</dbReference>
<dbReference type="SUPFAM" id="SSF53335">
    <property type="entry name" value="S-adenosyl-L-methionine-dependent methyltransferases"/>
    <property type="match status" value="1"/>
</dbReference>
<dbReference type="EMBL" id="VINQ01000001">
    <property type="protein sequence ID" value="KAA0920860.1"/>
    <property type="molecule type" value="Genomic_DNA"/>
</dbReference>
<reference evidence="10 11" key="1">
    <citation type="submission" date="2019-07" db="EMBL/GenBank/DDBJ databases">
        <title>Aquicoccus porphyridii gen. nov., sp. nov., isolated from a small marine red alga, Porphyridium marinum.</title>
        <authorList>
            <person name="Liu L."/>
        </authorList>
    </citation>
    <scope>NUCLEOTIDE SEQUENCE [LARGE SCALE GENOMIC DNA]</scope>
    <source>
        <strain evidence="10 11">L1 8-17</strain>
    </source>
</reference>
<feature type="domain" description="PABS" evidence="9">
    <location>
        <begin position="2"/>
        <end position="236"/>
    </location>
</feature>
<dbReference type="EC" id="2.5.1.16" evidence="5"/>
<evidence type="ECO:0000313" key="11">
    <source>
        <dbReference type="Proteomes" id="UP000325291"/>
    </source>
</evidence>
<feature type="binding site" evidence="5">
    <location>
        <position position="31"/>
    </location>
    <ligand>
        <name>S-methyl-5'-thioadenosine</name>
        <dbReference type="ChEBI" id="CHEBI:17509"/>
    </ligand>
</feature>
<feature type="binding site" evidence="5">
    <location>
        <position position="62"/>
    </location>
    <ligand>
        <name>spermidine</name>
        <dbReference type="ChEBI" id="CHEBI:57834"/>
    </ligand>
</feature>
<gene>
    <name evidence="5 10" type="primary">speE</name>
    <name evidence="10" type="ORF">FLO80_01405</name>
</gene>
<feature type="binding site" evidence="5">
    <location>
        <position position="163"/>
    </location>
    <ligand>
        <name>S-methyl-5'-thioadenosine</name>
        <dbReference type="ChEBI" id="CHEBI:17509"/>
    </ligand>
</feature>
<dbReference type="UniPathway" id="UPA00248">
    <property type="reaction ID" value="UER00314"/>
</dbReference>
<dbReference type="GO" id="GO:0008295">
    <property type="term" value="P:spermidine biosynthetic process"/>
    <property type="evidence" value="ECO:0007669"/>
    <property type="project" value="UniProtKB-UniRule"/>
</dbReference>
<dbReference type="PANTHER" id="PTHR11558">
    <property type="entry name" value="SPERMIDINE/SPERMINE SYNTHASE"/>
    <property type="match status" value="1"/>
</dbReference>
<dbReference type="RefSeq" id="WP_111362116.1">
    <property type="nucleotide sequence ID" value="NZ_VINQ01000001.1"/>
</dbReference>
<dbReference type="InterPro" id="IPR001045">
    <property type="entry name" value="Spermi_synthase"/>
</dbReference>
<dbReference type="InterPro" id="IPR030374">
    <property type="entry name" value="PABS"/>
</dbReference>
<comment type="subunit">
    <text evidence="5">Homodimer or homotetramer.</text>
</comment>
<feature type="binding site" evidence="5">
    <location>
        <position position="106"/>
    </location>
    <ligand>
        <name>S-methyl-5'-thioadenosine</name>
        <dbReference type="ChEBI" id="CHEBI:17509"/>
    </ligand>
</feature>
<evidence type="ECO:0000256" key="8">
    <source>
        <dbReference type="RuleBase" id="RU003837"/>
    </source>
</evidence>
<keyword evidence="2 5" id="KW-0808">Transferase</keyword>
<evidence type="ECO:0000256" key="6">
    <source>
        <dbReference type="PROSITE-ProRule" id="PRU00354"/>
    </source>
</evidence>
<dbReference type="HAMAP" id="MF_00198">
    <property type="entry name" value="Spermidine_synth"/>
    <property type="match status" value="1"/>
</dbReference>
<comment type="function">
    <text evidence="5">Catalyzes the irreversible transfer of a propylamine group from the amino donor S-adenosylmethioninamine (decarboxy-AdoMet) to putrescine (1,4-diaminobutane) to yield spermidine.</text>
</comment>
<feature type="binding site" evidence="5">
    <location>
        <position position="86"/>
    </location>
    <ligand>
        <name>spermidine</name>
        <dbReference type="ChEBI" id="CHEBI:57834"/>
    </ligand>
</feature>
<proteinExistence type="inferred from homology"/>
<dbReference type="Gene3D" id="3.40.50.150">
    <property type="entry name" value="Vaccinia Virus protein VP39"/>
    <property type="match status" value="1"/>
</dbReference>
<feature type="active site" description="Proton acceptor" evidence="5 6">
    <location>
        <position position="156"/>
    </location>
</feature>
<accession>A0A5A9ZUI8</accession>
<comment type="catalytic activity">
    <reaction evidence="5 8">
        <text>S-adenosyl 3-(methylsulfanyl)propylamine + putrescine = S-methyl-5'-thioadenosine + spermidine + H(+)</text>
        <dbReference type="Rhea" id="RHEA:12721"/>
        <dbReference type="ChEBI" id="CHEBI:15378"/>
        <dbReference type="ChEBI" id="CHEBI:17509"/>
        <dbReference type="ChEBI" id="CHEBI:57443"/>
        <dbReference type="ChEBI" id="CHEBI:57834"/>
        <dbReference type="ChEBI" id="CHEBI:326268"/>
        <dbReference type="EC" id="2.5.1.16"/>
    </reaction>
</comment>
<keyword evidence="3 5" id="KW-0745">Spermidine biosynthesis</keyword>
<evidence type="ECO:0000259" key="9">
    <source>
        <dbReference type="PROSITE" id="PS51006"/>
    </source>
</evidence>
<dbReference type="PANTHER" id="PTHR11558:SF11">
    <property type="entry name" value="SPERMIDINE SYNTHASE"/>
    <property type="match status" value="1"/>
</dbReference>
<evidence type="ECO:0000256" key="1">
    <source>
        <dbReference type="ARBA" id="ARBA00007867"/>
    </source>
</evidence>
<dbReference type="InterPro" id="IPR029063">
    <property type="entry name" value="SAM-dependent_MTases_sf"/>
</dbReference>
<dbReference type="InterPro" id="IPR037163">
    <property type="entry name" value="Spermidine_synt_N_sf"/>
</dbReference>
<feature type="binding site" evidence="5">
    <location>
        <begin position="138"/>
        <end position="139"/>
    </location>
    <ligand>
        <name>S-methyl-5'-thioadenosine</name>
        <dbReference type="ChEBI" id="CHEBI:17509"/>
    </ligand>
</feature>
<dbReference type="Pfam" id="PF17284">
    <property type="entry name" value="Spermine_synt_N"/>
    <property type="match status" value="1"/>
</dbReference>
<dbReference type="Pfam" id="PF01564">
    <property type="entry name" value="Spermine_synth"/>
    <property type="match status" value="1"/>
</dbReference>
<evidence type="ECO:0000256" key="5">
    <source>
        <dbReference type="HAMAP-Rule" id="MF_00198"/>
    </source>
</evidence>
<dbReference type="AlphaFoldDB" id="A0A5A9ZUI8"/>
<dbReference type="GO" id="GO:0005829">
    <property type="term" value="C:cytosol"/>
    <property type="evidence" value="ECO:0007669"/>
    <property type="project" value="TreeGrafter"/>
</dbReference>
<dbReference type="InterPro" id="IPR035246">
    <property type="entry name" value="Spermidine_synt_N"/>
</dbReference>